<sequence>MKFLLKVPFFFFIFSVMQPSLLVILRKIVSFLLIDHKLIMDLIAKELQTVFWFFVTGKCDEGVDRPGINNLLSASTSQQLQGLLLFSQRTTSMEMMMFMLVSAVAMLINPYAANPVSNDNLNHIIDLTEKYNRDLNERFFVEDVSDLADNGCGNNFFCKVNDILQKHAKNDNEKEIVRNLEIFIKKSDMDCKDVLKKVRPSEKEQPLPDLLGNLNKCIIRRYNPFEMDSTDKSFSDFYFCFKKIPC</sequence>
<evidence type="ECO:0000256" key="1">
    <source>
        <dbReference type="SAM" id="Phobius"/>
    </source>
</evidence>
<evidence type="ECO:0008006" key="4">
    <source>
        <dbReference type="Google" id="ProtNLM"/>
    </source>
</evidence>
<dbReference type="Ensembl" id="ENSACLT00000064965.1">
    <property type="protein sequence ID" value="ENSACLP00000064706.1"/>
    <property type="gene ID" value="ENSACLG00000010633.2"/>
</dbReference>
<reference evidence="2" key="3">
    <citation type="submission" date="2025-08" db="UniProtKB">
        <authorList>
            <consortium name="Ensembl"/>
        </authorList>
    </citation>
    <scope>IDENTIFICATION</scope>
</reference>
<keyword evidence="1" id="KW-1133">Transmembrane helix</keyword>
<protein>
    <recommendedName>
        <fullName evidence="4">Interleukin-7</fullName>
    </recommendedName>
</protein>
<dbReference type="GeneTree" id="ENSGT00940000176998"/>
<name>A0AAX7UI08_ASTCA</name>
<dbReference type="AlphaFoldDB" id="A0AAX7UI08"/>
<keyword evidence="3" id="KW-1185">Reference proteome</keyword>
<feature type="transmembrane region" description="Helical" evidence="1">
    <location>
        <begin position="6"/>
        <end position="25"/>
    </location>
</feature>
<keyword evidence="1" id="KW-0472">Membrane</keyword>
<reference evidence="2" key="4">
    <citation type="submission" date="2025-09" db="UniProtKB">
        <authorList>
            <consortium name="Ensembl"/>
        </authorList>
    </citation>
    <scope>IDENTIFICATION</scope>
</reference>
<reference evidence="2 3" key="1">
    <citation type="submission" date="2018-05" db="EMBL/GenBank/DDBJ databases">
        <authorList>
            <person name="Datahose"/>
        </authorList>
    </citation>
    <scope>NUCLEOTIDE SEQUENCE</scope>
</reference>
<keyword evidence="1" id="KW-0812">Transmembrane</keyword>
<gene>
    <name evidence="2" type="primary">CLIC4</name>
</gene>
<evidence type="ECO:0000313" key="3">
    <source>
        <dbReference type="Proteomes" id="UP000265100"/>
    </source>
</evidence>
<organism evidence="2 3">
    <name type="scientific">Astatotilapia calliptera</name>
    <name type="common">Eastern happy</name>
    <name type="synonym">Chromis callipterus</name>
    <dbReference type="NCBI Taxonomy" id="8154"/>
    <lineage>
        <taxon>Eukaryota</taxon>
        <taxon>Metazoa</taxon>
        <taxon>Chordata</taxon>
        <taxon>Craniata</taxon>
        <taxon>Vertebrata</taxon>
        <taxon>Euteleostomi</taxon>
        <taxon>Actinopterygii</taxon>
        <taxon>Neopterygii</taxon>
        <taxon>Teleostei</taxon>
        <taxon>Neoteleostei</taxon>
        <taxon>Acanthomorphata</taxon>
        <taxon>Ovalentaria</taxon>
        <taxon>Cichlomorphae</taxon>
        <taxon>Cichliformes</taxon>
        <taxon>Cichlidae</taxon>
        <taxon>African cichlids</taxon>
        <taxon>Pseudocrenilabrinae</taxon>
        <taxon>Haplochromini</taxon>
        <taxon>Astatotilapia</taxon>
    </lineage>
</organism>
<evidence type="ECO:0000313" key="2">
    <source>
        <dbReference type="Ensembl" id="ENSACLP00000064706.1"/>
    </source>
</evidence>
<accession>A0AAX7UI08</accession>
<dbReference type="Proteomes" id="UP000265100">
    <property type="component" value="Chromosome 10"/>
</dbReference>
<proteinExistence type="predicted"/>
<reference evidence="3" key="2">
    <citation type="submission" date="2023-03" db="EMBL/GenBank/DDBJ databases">
        <authorList>
            <consortium name="Wellcome Sanger Institute Data Sharing"/>
        </authorList>
    </citation>
    <scope>NUCLEOTIDE SEQUENCE [LARGE SCALE GENOMIC DNA]</scope>
</reference>